<keyword evidence="2" id="KW-1185">Reference proteome</keyword>
<organism evidence="1 2">
    <name type="scientific">Naganishia onofrii</name>
    <dbReference type="NCBI Taxonomy" id="1851511"/>
    <lineage>
        <taxon>Eukaryota</taxon>
        <taxon>Fungi</taxon>
        <taxon>Dikarya</taxon>
        <taxon>Basidiomycota</taxon>
        <taxon>Agaricomycotina</taxon>
        <taxon>Tremellomycetes</taxon>
        <taxon>Filobasidiales</taxon>
        <taxon>Filobasidiaceae</taxon>
        <taxon>Naganishia</taxon>
    </lineage>
</organism>
<dbReference type="EMBL" id="JASBWV010000020">
    <property type="protein sequence ID" value="KAJ9120568.1"/>
    <property type="molecule type" value="Genomic_DNA"/>
</dbReference>
<sequence length="862" mass="96468">MINEDKTMKNKKKKKSADHVIDLFGDETDPDDEPIFVEHAEGPARQRKAQAAAAKKAKAQGSSGFKSARELLNTTSSHRPVHNKGNDAPRTTVQTGQKRKAAATNTTTASKRKRVTQTSKPIPETPEMSQNSYASTPGQTVTEAGTDLETPTQAGRKGKESKIWLYYVNLSKPGDKNKVMRCRACEKLVKGQNTSNFLNHQRLSCKGLGEAIRMGMKGICCDPPAGGSQATLGEDTSLVLPYNHNDFLAAVMKWIIVSGLPFTTIQNQHLQKAFLAANPAARLQSARSLGRKLEDTYDIVSERLTDVLRNSKAVIHYTHDSWTDSGKKNSYMGIYASFINKDYEYKEYLVRLLHIRGTHSGERIGDGIFNLFSKHLNIAASLGPGTADNASNNITAAERMSVLMRSEYDFDYPAESLMGCVCHIAILAALAYLEGESTLDASDYDYAQENVPKIRVLGQSAFWDPQLEEGGIDGSEGETEGDESADDREDEELSDFDDDDEFLDPPTGNSPVDLVHQLGVFVHASPKRRAAFEKVRADRNPDTPKGLLPLNATRWNSKEAAIARVLRLRETVEYFTTRAKSDRCPRFNKKVFDALLRIQPTLQIFLQITLDYSEVGANAYRVLPDLVNAIDQITEIHDHPSVSSARKRSAQAACDKLSKYLKRFLDNNWLCAAFALDPAVRQDGLWNLMDAYDLENRYHEVVDWIEHGFGVYINERDEQESEVEVVRKQKKQQRVNKFASERFKAGHQEITHDMDDPWACYNSTMTRFAMIENETVLGYWKRMSKEQEMLPLARLAKDILGLAASSASVERLFSHAGHVLGRKRGSLSTRKLSKQVMLRMWELQGLLVTEDLRSSGVEAGEI</sequence>
<dbReference type="Proteomes" id="UP001234202">
    <property type="component" value="Unassembled WGS sequence"/>
</dbReference>
<protein>
    <submittedName>
        <fullName evidence="1">Uncharacterized protein</fullName>
    </submittedName>
</protein>
<proteinExistence type="predicted"/>
<accession>A0ACC2X9T8</accession>
<reference evidence="1" key="1">
    <citation type="submission" date="2023-04" db="EMBL/GenBank/DDBJ databases">
        <title>Draft Genome sequencing of Naganishia species isolated from polar environments using Oxford Nanopore Technology.</title>
        <authorList>
            <person name="Leo P."/>
            <person name="Venkateswaran K."/>
        </authorList>
    </citation>
    <scope>NUCLEOTIDE SEQUENCE</scope>
    <source>
        <strain evidence="1">DBVPG 5303</strain>
    </source>
</reference>
<evidence type="ECO:0000313" key="1">
    <source>
        <dbReference type="EMBL" id="KAJ9120568.1"/>
    </source>
</evidence>
<comment type="caution">
    <text evidence="1">The sequence shown here is derived from an EMBL/GenBank/DDBJ whole genome shotgun (WGS) entry which is preliminary data.</text>
</comment>
<name>A0ACC2X9T8_9TREE</name>
<evidence type="ECO:0000313" key="2">
    <source>
        <dbReference type="Proteomes" id="UP001234202"/>
    </source>
</evidence>
<gene>
    <name evidence="1" type="ORF">QFC24_005253</name>
</gene>